<accession>A0A345P916</accession>
<dbReference type="SUPFAM" id="SSF55961">
    <property type="entry name" value="Bet v1-like"/>
    <property type="match status" value="1"/>
</dbReference>
<dbReference type="Gene3D" id="3.30.530.20">
    <property type="match status" value="1"/>
</dbReference>
<name>A0A345P916_9GAMM</name>
<dbReference type="KEGG" id="mbah:HYN46_13600"/>
<dbReference type="AlphaFoldDB" id="A0A345P916"/>
<reference evidence="1 2" key="1">
    <citation type="submission" date="2018-07" db="EMBL/GenBank/DDBJ databases">
        <title>Genome sequencing of Moraxellaceae gen. HYN0046.</title>
        <authorList>
            <person name="Kim M."/>
            <person name="Yi H."/>
        </authorList>
    </citation>
    <scope>NUCLEOTIDE SEQUENCE [LARGE SCALE GENOMIC DNA]</scope>
    <source>
        <strain evidence="1 2">HYN0046</strain>
    </source>
</reference>
<dbReference type="InterPro" id="IPR019587">
    <property type="entry name" value="Polyketide_cyclase/dehydratase"/>
</dbReference>
<protein>
    <submittedName>
        <fullName evidence="1">SRPBCC family protein</fullName>
    </submittedName>
</protein>
<dbReference type="OrthoDB" id="4459835at2"/>
<evidence type="ECO:0000313" key="1">
    <source>
        <dbReference type="EMBL" id="AXI03775.1"/>
    </source>
</evidence>
<dbReference type="CDD" id="cd07821">
    <property type="entry name" value="PYR_PYL_RCAR_like"/>
    <property type="match status" value="1"/>
</dbReference>
<gene>
    <name evidence="1" type="ORF">HYN46_13600</name>
</gene>
<dbReference type="Proteomes" id="UP000253940">
    <property type="component" value="Chromosome"/>
</dbReference>
<evidence type="ECO:0000313" key="2">
    <source>
        <dbReference type="Proteomes" id="UP000253940"/>
    </source>
</evidence>
<organism evidence="1 2">
    <name type="scientific">Aquirhabdus parva</name>
    <dbReference type="NCBI Taxonomy" id="2283318"/>
    <lineage>
        <taxon>Bacteria</taxon>
        <taxon>Pseudomonadati</taxon>
        <taxon>Pseudomonadota</taxon>
        <taxon>Gammaproteobacteria</taxon>
        <taxon>Moraxellales</taxon>
        <taxon>Moraxellaceae</taxon>
        <taxon>Aquirhabdus</taxon>
    </lineage>
</organism>
<sequence length="143" mass="16028">MLKTQKVYVIHEFNAPVAKVFSTLSEHENLSKIFAPAKVTRLNDGKDARNGVGSARKLSIPLTPSFVETNLVYRENELIEYAITSGIAPIKEHRGVMKFIDLDGKRTRLEYTITFKGRVPFIGPIIKAALQDGVARGLKKLRF</sequence>
<dbReference type="RefSeq" id="WP_114899883.1">
    <property type="nucleotide sequence ID" value="NZ_CP031222.1"/>
</dbReference>
<proteinExistence type="predicted"/>
<dbReference type="EMBL" id="CP031222">
    <property type="protein sequence ID" value="AXI03775.1"/>
    <property type="molecule type" value="Genomic_DNA"/>
</dbReference>
<keyword evidence="2" id="KW-1185">Reference proteome</keyword>
<dbReference type="InterPro" id="IPR023393">
    <property type="entry name" value="START-like_dom_sf"/>
</dbReference>
<dbReference type="Pfam" id="PF10604">
    <property type="entry name" value="Polyketide_cyc2"/>
    <property type="match status" value="1"/>
</dbReference>